<evidence type="ECO:0000256" key="7">
    <source>
        <dbReference type="ARBA" id="ARBA00022553"/>
    </source>
</evidence>
<reference evidence="16" key="1">
    <citation type="submission" date="2023-03" db="EMBL/GenBank/DDBJ databases">
        <authorList>
            <person name="Steffen K."/>
            <person name="Cardenas P."/>
        </authorList>
    </citation>
    <scope>NUCLEOTIDE SEQUENCE</scope>
</reference>
<evidence type="ECO:0000256" key="10">
    <source>
        <dbReference type="ARBA" id="ARBA00023054"/>
    </source>
</evidence>
<dbReference type="PANTHER" id="PTHR13034:SF2">
    <property type="entry name" value="DYNACTIN SUBUNIT 4"/>
    <property type="match status" value="1"/>
</dbReference>
<feature type="region of interest" description="Disordered" evidence="15">
    <location>
        <begin position="94"/>
        <end position="118"/>
    </location>
</feature>
<dbReference type="GO" id="GO:0005869">
    <property type="term" value="C:dynactin complex"/>
    <property type="evidence" value="ECO:0007669"/>
    <property type="project" value="InterPro"/>
</dbReference>
<dbReference type="GO" id="GO:0005938">
    <property type="term" value="C:cell cortex"/>
    <property type="evidence" value="ECO:0007669"/>
    <property type="project" value="UniProtKB-SubCell"/>
</dbReference>
<comment type="subcellular location">
    <subcellularLocation>
        <location evidence="3">Cytoplasm</location>
        <location evidence="3">Cell cortex</location>
    </subcellularLocation>
    <subcellularLocation>
        <location evidence="1">Cytoplasm</location>
        <location evidence="1">Cytoskeleton</location>
        <location evidence="1">Microtubule organizing center</location>
        <location evidence="1">Centrosome</location>
    </subcellularLocation>
    <subcellularLocation>
        <location evidence="2">Cytoplasm</location>
        <location evidence="2">Cytoskeleton</location>
        <location evidence="2">Stress fiber</location>
    </subcellularLocation>
    <subcellularLocation>
        <location evidence="4">Cytoplasm</location>
        <location evidence="4">Myofibril</location>
    </subcellularLocation>
</comment>
<keyword evidence="11" id="KW-0206">Cytoskeleton</keyword>
<evidence type="ECO:0000256" key="8">
    <source>
        <dbReference type="ARBA" id="ARBA00022843"/>
    </source>
</evidence>
<evidence type="ECO:0000256" key="5">
    <source>
        <dbReference type="ARBA" id="ARBA00022490"/>
    </source>
</evidence>
<name>A0AA35W1S3_GEOBA</name>
<evidence type="ECO:0000256" key="9">
    <source>
        <dbReference type="ARBA" id="ARBA00022990"/>
    </source>
</evidence>
<dbReference type="GO" id="GO:0001725">
    <property type="term" value="C:stress fiber"/>
    <property type="evidence" value="ECO:0007669"/>
    <property type="project" value="UniProtKB-SubCell"/>
</dbReference>
<organism evidence="16 17">
    <name type="scientific">Geodia barretti</name>
    <name type="common">Barrett's horny sponge</name>
    <dbReference type="NCBI Taxonomy" id="519541"/>
    <lineage>
        <taxon>Eukaryota</taxon>
        <taxon>Metazoa</taxon>
        <taxon>Porifera</taxon>
        <taxon>Demospongiae</taxon>
        <taxon>Heteroscleromorpha</taxon>
        <taxon>Tetractinellida</taxon>
        <taxon>Astrophorina</taxon>
        <taxon>Geodiidae</taxon>
        <taxon>Geodia</taxon>
    </lineage>
</organism>
<dbReference type="Proteomes" id="UP001174909">
    <property type="component" value="Unassembled WGS sequence"/>
</dbReference>
<evidence type="ECO:0000256" key="11">
    <source>
        <dbReference type="ARBA" id="ARBA00023212"/>
    </source>
</evidence>
<dbReference type="EMBL" id="CASHTH010000137">
    <property type="protein sequence ID" value="CAI7992156.1"/>
    <property type="molecule type" value="Genomic_DNA"/>
</dbReference>
<evidence type="ECO:0000256" key="2">
    <source>
        <dbReference type="ARBA" id="ARBA00004529"/>
    </source>
</evidence>
<comment type="subunit">
    <text evidence="14">Subunit of dynactin, a multiprotein complex part of a tripartite complex with dynein and a adapter, such as BICDL1, BICD2 or HOOK3. The dynactin complex is built around ACTR1A/ACTB filament and consists of an actin-related filament composed of a shoulder domain, a pointed end and a barbed end. Its length is defined by its flexible shoulder domain. The soulder is composed of 2 DCTN1 subunits, 4 DCTN2 and 2 DCTN3. The 4 DCNT2 (via N-terminus) bind the ACTR1A filament and act as molecular rulers to determine the length. The pointed end is important for binding dynein-dynactin cargo adapters. Consists of 4 subunits: ACTR10, DCNT4, DCTN5 and DCTN6. The barbed end is composed of a CAPZA1:CAPZB heterodimers, which binds ACTR1A/ACTB filament and dynactin and stabilizes dynactin. Interacts with ATP7B, but not ATP7A, in a copper-dependent manner. Interacts with ANK2; this interaction is required for localization at costameres. Interacts with N4BP2L1.</text>
</comment>
<dbReference type="Pfam" id="PF05502">
    <property type="entry name" value="Dynactin_p62"/>
    <property type="match status" value="2"/>
</dbReference>
<evidence type="ECO:0000256" key="4">
    <source>
        <dbReference type="ARBA" id="ARBA00004657"/>
    </source>
</evidence>
<comment type="caution">
    <text evidence="16">The sequence shown here is derived from an EMBL/GenBank/DDBJ whole genome shotgun (WGS) entry which is preliminary data.</text>
</comment>
<dbReference type="GO" id="GO:0005813">
    <property type="term" value="C:centrosome"/>
    <property type="evidence" value="ECO:0007669"/>
    <property type="project" value="UniProtKB-SubCell"/>
</dbReference>
<protein>
    <recommendedName>
        <fullName evidence="13">Dynactin subunit 4</fullName>
    </recommendedName>
</protein>
<proteinExistence type="inferred from homology"/>
<sequence length="467" mass="51979">MALSLHYLKRVLYSCSCSQPAPLTDLYFCRHCKVARCQDCVSITVDTYFCPHCFETVPVSEAKNRKNRCNHCFQCPRCSSTLTTRSIIVPSEVLAEQSPKKTESPSSKSPSLARSPGGTKSYYLSCTHCKWSTRDVGIKDKRSPIDFKDPLSPHQERVSQLVSFYKEFSMRDQAEREKAKKVGRRGRSYGGLLDTSKFVKGASSDSPKQLRRASLQGTWNKSVVNKVATQSTDCPDQIPDGFYSGEPELKKIATLQQRLLDPAHQPARVEQFTPRPLHLIGKKLLRCKGCDHILLKAEINPSSIRFKIQQIALHTFPQIRILKPPSLVAGAPCEVLLSVSNPVNHVVSISFQQLEPSFTKGGKVSLAPVSLPKGSYQLSPNDDMGDLLDDSEEELEGEKEFIHSRLLGKLVLKFNVAPEEGTTGEVKFGFVLSFDYKSTMELEKQESSCIVPAPVVVDLGKLTHSDD</sequence>
<dbReference type="InterPro" id="IPR008603">
    <property type="entry name" value="DCTN4"/>
</dbReference>
<accession>A0AA35W1S3</accession>
<evidence type="ECO:0000256" key="12">
    <source>
        <dbReference type="ARBA" id="ARBA00034776"/>
    </source>
</evidence>
<keyword evidence="9" id="KW-0007">Acetylation</keyword>
<evidence type="ECO:0000256" key="13">
    <source>
        <dbReference type="ARBA" id="ARBA00034864"/>
    </source>
</evidence>
<evidence type="ECO:0000256" key="3">
    <source>
        <dbReference type="ARBA" id="ARBA00004544"/>
    </source>
</evidence>
<keyword evidence="6" id="KW-1017">Isopeptide bond</keyword>
<keyword evidence="5" id="KW-0963">Cytoplasm</keyword>
<evidence type="ECO:0000256" key="1">
    <source>
        <dbReference type="ARBA" id="ARBA00004300"/>
    </source>
</evidence>
<keyword evidence="8" id="KW-0832">Ubl conjugation</keyword>
<keyword evidence="10" id="KW-0175">Coiled coil</keyword>
<gene>
    <name evidence="16" type="ORF">GBAR_LOCUS935</name>
</gene>
<comment type="similarity">
    <text evidence="12">Belongs to the dynactin subunit 4 family.</text>
</comment>
<evidence type="ECO:0000256" key="6">
    <source>
        <dbReference type="ARBA" id="ARBA00022499"/>
    </source>
</evidence>
<dbReference type="AlphaFoldDB" id="A0AA35W1S3"/>
<evidence type="ECO:0000313" key="17">
    <source>
        <dbReference type="Proteomes" id="UP001174909"/>
    </source>
</evidence>
<evidence type="ECO:0000313" key="16">
    <source>
        <dbReference type="EMBL" id="CAI7992156.1"/>
    </source>
</evidence>
<keyword evidence="7" id="KW-0597">Phosphoprotein</keyword>
<evidence type="ECO:0000256" key="15">
    <source>
        <dbReference type="SAM" id="MobiDB-lite"/>
    </source>
</evidence>
<evidence type="ECO:0000256" key="14">
    <source>
        <dbReference type="ARBA" id="ARBA00093507"/>
    </source>
</evidence>
<keyword evidence="17" id="KW-1185">Reference proteome</keyword>
<dbReference type="PANTHER" id="PTHR13034">
    <property type="entry name" value="DYNACTIN P62 SUBUNIT"/>
    <property type="match status" value="1"/>
</dbReference>